<dbReference type="PROSITE" id="PS00678">
    <property type="entry name" value="WD_REPEATS_1"/>
    <property type="match status" value="1"/>
</dbReference>
<dbReference type="VEuPathDB" id="VectorBase:AATE010607"/>
<dbReference type="InterPro" id="IPR001680">
    <property type="entry name" value="WD40_rpt"/>
</dbReference>
<organism evidence="4">
    <name type="scientific">Anopheles atroparvus</name>
    <name type="common">European mosquito</name>
    <dbReference type="NCBI Taxonomy" id="41427"/>
    <lineage>
        <taxon>Eukaryota</taxon>
        <taxon>Metazoa</taxon>
        <taxon>Ecdysozoa</taxon>
        <taxon>Arthropoda</taxon>
        <taxon>Hexapoda</taxon>
        <taxon>Insecta</taxon>
        <taxon>Pterygota</taxon>
        <taxon>Neoptera</taxon>
        <taxon>Endopterygota</taxon>
        <taxon>Diptera</taxon>
        <taxon>Nematocera</taxon>
        <taxon>Culicoidea</taxon>
        <taxon>Culicidae</taxon>
        <taxon>Anophelinae</taxon>
        <taxon>Anopheles</taxon>
    </lineage>
</organism>
<reference evidence="4" key="1">
    <citation type="submission" date="2022-08" db="UniProtKB">
        <authorList>
            <consortium name="EnsemblMetazoa"/>
        </authorList>
    </citation>
    <scope>IDENTIFICATION</scope>
    <source>
        <strain evidence="4">EBRO</strain>
    </source>
</reference>
<keyword evidence="2" id="KW-0677">Repeat</keyword>
<evidence type="ECO:0000313" key="4">
    <source>
        <dbReference type="EnsemblMetazoa" id="AATE010607-PA.1"/>
    </source>
</evidence>
<dbReference type="InterPro" id="IPR015943">
    <property type="entry name" value="WD40/YVTN_repeat-like_dom_sf"/>
</dbReference>
<keyword evidence="1" id="KW-0853">WD repeat</keyword>
<evidence type="ECO:0000256" key="1">
    <source>
        <dbReference type="ARBA" id="ARBA00022574"/>
    </source>
</evidence>
<protein>
    <submittedName>
        <fullName evidence="4">Uncharacterized protein</fullName>
    </submittedName>
</protein>
<dbReference type="Pfam" id="PF00400">
    <property type="entry name" value="WD40"/>
    <property type="match status" value="3"/>
</dbReference>
<evidence type="ECO:0000256" key="3">
    <source>
        <dbReference type="ARBA" id="ARBA00045213"/>
    </source>
</evidence>
<dbReference type="EnsemblMetazoa" id="AATE010607-RA">
    <property type="protein sequence ID" value="AATE010607-PA.1"/>
    <property type="gene ID" value="AATE010607"/>
</dbReference>
<dbReference type="Gene3D" id="2.130.10.10">
    <property type="entry name" value="YVTN repeat-like/Quinoprotein amine dehydrogenase"/>
    <property type="match status" value="1"/>
</dbReference>
<dbReference type="SUPFAM" id="SSF50978">
    <property type="entry name" value="WD40 repeat-like"/>
    <property type="match status" value="1"/>
</dbReference>
<dbReference type="PANTHER" id="PTHR44675">
    <property type="entry name" value="PAK1 INTERACTING PROTEIN 1"/>
    <property type="match status" value="1"/>
</dbReference>
<name>A0A182J3E4_ANOAO</name>
<comment type="function">
    <text evidence="3">Negatively regulates the PAK1 kinase. PAK1 is a member of the PAK kinase family, which has been shown to play a positive role in the regulation of signaling pathways involving MAPK8 and RELA. PAK1 exists as an inactive homodimer, which is activated by binding of small GTPases such as CDC42 to an N-terminal regulatory domain. PAK1IP1 also binds to the N-terminus of PAK1, and inhibits the specific activation of PAK1 by CDC42. May be involved in ribosomal large subunit assembly.</text>
</comment>
<evidence type="ECO:0000256" key="2">
    <source>
        <dbReference type="ARBA" id="ARBA00022737"/>
    </source>
</evidence>
<dbReference type="PROSITE" id="PS50294">
    <property type="entry name" value="WD_REPEATS_REGION"/>
    <property type="match status" value="1"/>
</dbReference>
<dbReference type="PROSITE" id="PS50082">
    <property type="entry name" value="WD_REPEATS_2"/>
    <property type="match status" value="2"/>
</dbReference>
<proteinExistence type="predicted"/>
<sequence>MAGLELVVGTYEQFTVGYRVEPLQKDPTKLYLKEAFAVHMHTASVRAIASNGKFVATGGADDRVCLLDIRGDSKENEFLHHEGTVNAVAFSTDGSFLFTGASDGTMTAINTAKQIVSKTWKGAHKASVQSISIHPKGKMAISLGGDMLLKTWDLITGRALFTTALHKNSKYGRSLTDVQWSPDGEHFALLGNRVVDVISIETTRSVRTLECDSKPAAMCWLSSEEIAVGLESGALVMANIYQETQQEKLQIYESRLKALACLGDYIATASSGGEISLWHLQGVDFTQVCTQQIGCRPICLTLMNSGKHQLEKEAQENGDSKPPVKLPSDSAPTKTASAIAKRVVQDLAWVSVETEDPIQLAASQRSKKRVNRKRPLDAPRKVHGRGTAANKRCNAFVEEPIDDAVTLSTPDKVEEIKKNKSRKSAMASLMKAKKILKM</sequence>
<dbReference type="InterPro" id="IPR051959">
    <property type="entry name" value="PAK1-Kinase_Regulator"/>
</dbReference>
<accession>A0A182J3E4</accession>
<dbReference type="InterPro" id="IPR036322">
    <property type="entry name" value="WD40_repeat_dom_sf"/>
</dbReference>
<dbReference type="STRING" id="41427.A0A182J3E4"/>
<dbReference type="SMART" id="SM00320">
    <property type="entry name" value="WD40"/>
    <property type="match status" value="5"/>
</dbReference>
<dbReference type="InterPro" id="IPR019775">
    <property type="entry name" value="WD40_repeat_CS"/>
</dbReference>
<dbReference type="PANTHER" id="PTHR44675:SF1">
    <property type="entry name" value="P21-ACTIVATED PROTEIN KINASE-INTERACTING PROTEIN 1"/>
    <property type="match status" value="1"/>
</dbReference>
<dbReference type="AlphaFoldDB" id="A0A182J3E4"/>